<dbReference type="InterPro" id="IPR005793">
    <property type="entry name" value="Formyl_trans_C"/>
</dbReference>
<dbReference type="InterPro" id="IPR002376">
    <property type="entry name" value="Formyl_transf_N"/>
</dbReference>
<gene>
    <name evidence="5" type="primary">fmt</name>
    <name evidence="8" type="ORF">D4A47_08095</name>
</gene>
<evidence type="ECO:0000256" key="2">
    <source>
        <dbReference type="ARBA" id="ARBA00012261"/>
    </source>
</evidence>
<comment type="function">
    <text evidence="5">Attaches a formyl group to the free amino group of methionyl-tRNA(fMet). The formyl group appears to play a dual role in the initiator identity of N-formylmethionyl-tRNA by promoting its recognition by IF2 and preventing the misappropriation of this tRNA by the elongation apparatus.</text>
</comment>
<evidence type="ECO:0000256" key="4">
    <source>
        <dbReference type="ARBA" id="ARBA00022917"/>
    </source>
</evidence>
<dbReference type="FunFam" id="3.40.50.12230:FF:000001">
    <property type="entry name" value="Methionyl-tRNA formyltransferase"/>
    <property type="match status" value="1"/>
</dbReference>
<dbReference type="InterPro" id="IPR044135">
    <property type="entry name" value="Met-tRNA-FMT_C"/>
</dbReference>
<dbReference type="GO" id="GO:0004479">
    <property type="term" value="F:methionyl-tRNA formyltransferase activity"/>
    <property type="evidence" value="ECO:0007669"/>
    <property type="project" value="UniProtKB-UniRule"/>
</dbReference>
<dbReference type="InterPro" id="IPR041711">
    <property type="entry name" value="Met-tRNA-FMT_N"/>
</dbReference>
<dbReference type="SUPFAM" id="SSF53328">
    <property type="entry name" value="Formyltransferase"/>
    <property type="match status" value="1"/>
</dbReference>
<feature type="domain" description="Formyl transferase N-terminal" evidence="6">
    <location>
        <begin position="1"/>
        <end position="180"/>
    </location>
</feature>
<dbReference type="AlphaFoldDB" id="A0A498CNT3"/>
<keyword evidence="3 5" id="KW-0808">Transferase</keyword>
<evidence type="ECO:0000313" key="9">
    <source>
        <dbReference type="Proteomes" id="UP000276301"/>
    </source>
</evidence>
<feature type="domain" description="Formyl transferase C-terminal" evidence="7">
    <location>
        <begin position="204"/>
        <end position="296"/>
    </location>
</feature>
<keyword evidence="9" id="KW-1185">Reference proteome</keyword>
<dbReference type="InterPro" id="IPR036477">
    <property type="entry name" value="Formyl_transf_N_sf"/>
</dbReference>
<name>A0A498CNT3_9FIRM</name>
<sequence length="312" mass="33576">MRIVFMGTPDFAVPCLARLLDDGHEVAGVFTQPDKPRGRGYKLMPPPVKELALERGLPVYQPAKMRDGEALSILRELSPELVVVVAYGKILPKEILELPKYGCVNVHGSLLPRWRGAAPIQWSVIAGDAEGGVTTMYMAEGLDTGDMILRRATPIGPDETSDELYERLAALGAQALSETVTLIAAGRAPREPQDDAASCYAPMLSKELAEIDFSKPAREVHNLVRGMNSWPVAHTTLGGKLLKVYRTRAAQGKGAPGELLGGKSFTVACGEGAVELVEIQAEGGRRMNAVDYLRGHPVAAGTRLGESPNERE</sequence>
<evidence type="ECO:0000259" key="7">
    <source>
        <dbReference type="Pfam" id="PF02911"/>
    </source>
</evidence>
<dbReference type="HAMAP" id="MF_00182">
    <property type="entry name" value="Formyl_trans"/>
    <property type="match status" value="1"/>
</dbReference>
<comment type="caution">
    <text evidence="8">The sequence shown here is derived from an EMBL/GenBank/DDBJ whole genome shotgun (WGS) entry which is preliminary data.</text>
</comment>
<evidence type="ECO:0000256" key="1">
    <source>
        <dbReference type="ARBA" id="ARBA00010699"/>
    </source>
</evidence>
<feature type="binding site" evidence="5">
    <location>
        <begin position="109"/>
        <end position="112"/>
    </location>
    <ligand>
        <name>(6S)-5,6,7,8-tetrahydrofolate</name>
        <dbReference type="ChEBI" id="CHEBI:57453"/>
    </ligand>
</feature>
<evidence type="ECO:0000256" key="3">
    <source>
        <dbReference type="ARBA" id="ARBA00022679"/>
    </source>
</evidence>
<reference evidence="8 9" key="1">
    <citation type="submission" date="2018-10" db="EMBL/GenBank/DDBJ databases">
        <title>Anaerotruncus faecis sp. nov., isolated from human feces.</title>
        <authorList>
            <person name="Wang Y.-J."/>
        </authorList>
    </citation>
    <scope>NUCLEOTIDE SEQUENCE [LARGE SCALE GENOMIC DNA]</scope>
    <source>
        <strain evidence="8 9">22A2-44</strain>
    </source>
</reference>
<evidence type="ECO:0000313" key="8">
    <source>
        <dbReference type="EMBL" id="RLL10844.1"/>
    </source>
</evidence>
<dbReference type="Pfam" id="PF00551">
    <property type="entry name" value="Formyl_trans_N"/>
    <property type="match status" value="1"/>
</dbReference>
<dbReference type="PANTHER" id="PTHR11138">
    <property type="entry name" value="METHIONYL-TRNA FORMYLTRANSFERASE"/>
    <property type="match status" value="1"/>
</dbReference>
<dbReference type="GO" id="GO:0005829">
    <property type="term" value="C:cytosol"/>
    <property type="evidence" value="ECO:0007669"/>
    <property type="project" value="TreeGrafter"/>
</dbReference>
<accession>A0A498CNT3</accession>
<comment type="similarity">
    <text evidence="1 5">Belongs to the Fmt family.</text>
</comment>
<keyword evidence="4 5" id="KW-0648">Protein biosynthesis</keyword>
<protein>
    <recommendedName>
        <fullName evidence="2 5">Methionyl-tRNA formyltransferase</fullName>
        <ecNumber evidence="2 5">2.1.2.9</ecNumber>
    </recommendedName>
</protein>
<dbReference type="Proteomes" id="UP000276301">
    <property type="component" value="Unassembled WGS sequence"/>
</dbReference>
<organism evidence="8 9">
    <name type="scientific">Anaerotruncus massiliensis</name>
    <name type="common">ex Liu et al. 2021</name>
    <dbReference type="NCBI Taxonomy" id="2321404"/>
    <lineage>
        <taxon>Bacteria</taxon>
        <taxon>Bacillati</taxon>
        <taxon>Bacillota</taxon>
        <taxon>Clostridia</taxon>
        <taxon>Eubacteriales</taxon>
        <taxon>Oscillospiraceae</taxon>
        <taxon>Anaerotruncus</taxon>
    </lineage>
</organism>
<comment type="catalytic activity">
    <reaction evidence="5">
        <text>L-methionyl-tRNA(fMet) + (6R)-10-formyltetrahydrofolate = N-formyl-L-methionyl-tRNA(fMet) + (6S)-5,6,7,8-tetrahydrofolate + H(+)</text>
        <dbReference type="Rhea" id="RHEA:24380"/>
        <dbReference type="Rhea" id="RHEA-COMP:9952"/>
        <dbReference type="Rhea" id="RHEA-COMP:9953"/>
        <dbReference type="ChEBI" id="CHEBI:15378"/>
        <dbReference type="ChEBI" id="CHEBI:57453"/>
        <dbReference type="ChEBI" id="CHEBI:78530"/>
        <dbReference type="ChEBI" id="CHEBI:78844"/>
        <dbReference type="ChEBI" id="CHEBI:195366"/>
        <dbReference type="EC" id="2.1.2.9"/>
    </reaction>
</comment>
<dbReference type="PANTHER" id="PTHR11138:SF5">
    <property type="entry name" value="METHIONYL-TRNA FORMYLTRANSFERASE, MITOCHONDRIAL"/>
    <property type="match status" value="1"/>
</dbReference>
<dbReference type="EMBL" id="RCHT01000012">
    <property type="protein sequence ID" value="RLL10844.1"/>
    <property type="molecule type" value="Genomic_DNA"/>
</dbReference>
<dbReference type="RefSeq" id="WP_121586908.1">
    <property type="nucleotide sequence ID" value="NZ_RCHT01000012.1"/>
</dbReference>
<dbReference type="Gene3D" id="3.40.50.12230">
    <property type="match status" value="1"/>
</dbReference>
<dbReference type="NCBIfam" id="TIGR00460">
    <property type="entry name" value="fmt"/>
    <property type="match status" value="1"/>
</dbReference>
<dbReference type="PROSITE" id="PS00373">
    <property type="entry name" value="GART"/>
    <property type="match status" value="1"/>
</dbReference>
<evidence type="ECO:0000256" key="5">
    <source>
        <dbReference type="HAMAP-Rule" id="MF_00182"/>
    </source>
</evidence>
<evidence type="ECO:0000259" key="6">
    <source>
        <dbReference type="Pfam" id="PF00551"/>
    </source>
</evidence>
<dbReference type="InterPro" id="IPR011034">
    <property type="entry name" value="Formyl_transferase-like_C_sf"/>
</dbReference>
<dbReference type="EC" id="2.1.2.9" evidence="2 5"/>
<dbReference type="InterPro" id="IPR001555">
    <property type="entry name" value="GART_AS"/>
</dbReference>
<dbReference type="CDD" id="cd08704">
    <property type="entry name" value="Met_tRNA_FMT_C"/>
    <property type="match status" value="1"/>
</dbReference>
<dbReference type="CDD" id="cd08646">
    <property type="entry name" value="FMT_core_Met-tRNA-FMT_N"/>
    <property type="match status" value="1"/>
</dbReference>
<proteinExistence type="inferred from homology"/>
<dbReference type="SUPFAM" id="SSF50486">
    <property type="entry name" value="FMT C-terminal domain-like"/>
    <property type="match status" value="1"/>
</dbReference>
<dbReference type="Pfam" id="PF02911">
    <property type="entry name" value="Formyl_trans_C"/>
    <property type="match status" value="1"/>
</dbReference>
<dbReference type="InterPro" id="IPR005794">
    <property type="entry name" value="Fmt"/>
</dbReference>